<keyword evidence="7" id="KW-1185">Reference proteome</keyword>
<name>A0A5A5T7I9_9CHLR</name>
<evidence type="ECO:0000256" key="2">
    <source>
        <dbReference type="ARBA" id="ARBA00010333"/>
    </source>
</evidence>
<dbReference type="AlphaFoldDB" id="A0A5A5T7I9"/>
<comment type="similarity">
    <text evidence="2 4">Belongs to the bacterial solute-binding protein 3 family.</text>
</comment>
<sequence>MKTSLIIERIKRLPFQGLLIAALFSLFISACGNAPVSTPSTGIPTTKATPNVTAPGDIMKAGTLVIGSDTTYTPMEFVDTKSSNYIGFDVDLITAMAAHMGLKAEIQKTGFDTIFDDLRNKRFDVVISSVTINDDRKKVLDFVPYFNAGESLLVQKGNPKNLKSVSDLCGLNVGVQTGTVEKSDLDTGSKACKAAGKSAINETVLQSQTDVVQLLATNRVVATYQDSPVTDYYNKINPGQFEVGGSVVNSAPYGIAVRKGDTAMLTAMQKAFAAVKADGTYDNLFKTWNFSAQQKQS</sequence>
<evidence type="ECO:0000256" key="3">
    <source>
        <dbReference type="ARBA" id="ARBA00022729"/>
    </source>
</evidence>
<dbReference type="Pfam" id="PF00497">
    <property type="entry name" value="SBP_bac_3"/>
    <property type="match status" value="1"/>
</dbReference>
<dbReference type="InterPro" id="IPR001638">
    <property type="entry name" value="Solute-binding_3/MltF_N"/>
</dbReference>
<keyword evidence="3" id="KW-0732">Signal</keyword>
<dbReference type="PANTHER" id="PTHR35936:SF17">
    <property type="entry name" value="ARGININE-BINDING EXTRACELLULAR PROTEIN ARTP"/>
    <property type="match status" value="1"/>
</dbReference>
<proteinExistence type="inferred from homology"/>
<comment type="subcellular location">
    <subcellularLocation>
        <location evidence="1">Cell envelope</location>
    </subcellularLocation>
</comment>
<feature type="domain" description="Solute-binding protein family 3/N-terminal" evidence="5">
    <location>
        <begin position="63"/>
        <end position="292"/>
    </location>
</feature>
<dbReference type="RefSeq" id="WP_235932491.1">
    <property type="nucleotide sequence ID" value="NZ_BIXY01000010.1"/>
</dbReference>
<protein>
    <recommendedName>
        <fullName evidence="5">Solute-binding protein family 3/N-terminal domain-containing protein</fullName>
    </recommendedName>
</protein>
<dbReference type="SUPFAM" id="SSF53850">
    <property type="entry name" value="Periplasmic binding protein-like II"/>
    <property type="match status" value="1"/>
</dbReference>
<dbReference type="SMART" id="SM00062">
    <property type="entry name" value="PBPb"/>
    <property type="match status" value="1"/>
</dbReference>
<reference evidence="6 7" key="1">
    <citation type="submission" date="2019-01" db="EMBL/GenBank/DDBJ databases">
        <title>Draft genome sequence of Dictyobacter sp. Uno17.</title>
        <authorList>
            <person name="Wang C.M."/>
            <person name="Zheng Y."/>
            <person name="Sakai Y."/>
            <person name="Abe K."/>
            <person name="Yokota A."/>
            <person name="Yabe S."/>
        </authorList>
    </citation>
    <scope>NUCLEOTIDE SEQUENCE [LARGE SCALE GENOMIC DNA]</scope>
    <source>
        <strain evidence="6 7">Uno17</strain>
    </source>
</reference>
<accession>A0A5A5T7I9</accession>
<dbReference type="EMBL" id="BIXY01000010">
    <property type="protein sequence ID" value="GCF07440.1"/>
    <property type="molecule type" value="Genomic_DNA"/>
</dbReference>
<dbReference type="Proteomes" id="UP000322530">
    <property type="component" value="Unassembled WGS sequence"/>
</dbReference>
<evidence type="ECO:0000313" key="6">
    <source>
        <dbReference type="EMBL" id="GCF07440.1"/>
    </source>
</evidence>
<organism evidence="6 7">
    <name type="scientific">Dictyobacter arantiisoli</name>
    <dbReference type="NCBI Taxonomy" id="2014874"/>
    <lineage>
        <taxon>Bacteria</taxon>
        <taxon>Bacillati</taxon>
        <taxon>Chloroflexota</taxon>
        <taxon>Ktedonobacteria</taxon>
        <taxon>Ktedonobacterales</taxon>
        <taxon>Dictyobacteraceae</taxon>
        <taxon>Dictyobacter</taxon>
    </lineage>
</organism>
<dbReference type="PROSITE" id="PS51257">
    <property type="entry name" value="PROKAR_LIPOPROTEIN"/>
    <property type="match status" value="1"/>
</dbReference>
<dbReference type="GO" id="GO:0030313">
    <property type="term" value="C:cell envelope"/>
    <property type="evidence" value="ECO:0007669"/>
    <property type="project" value="UniProtKB-SubCell"/>
</dbReference>
<dbReference type="PROSITE" id="PS01039">
    <property type="entry name" value="SBP_BACTERIAL_3"/>
    <property type="match status" value="1"/>
</dbReference>
<evidence type="ECO:0000256" key="4">
    <source>
        <dbReference type="RuleBase" id="RU003744"/>
    </source>
</evidence>
<gene>
    <name evidence="6" type="ORF">KDI_10040</name>
</gene>
<dbReference type="Gene3D" id="3.40.190.10">
    <property type="entry name" value="Periplasmic binding protein-like II"/>
    <property type="match status" value="2"/>
</dbReference>
<evidence type="ECO:0000256" key="1">
    <source>
        <dbReference type="ARBA" id="ARBA00004196"/>
    </source>
</evidence>
<evidence type="ECO:0000313" key="7">
    <source>
        <dbReference type="Proteomes" id="UP000322530"/>
    </source>
</evidence>
<comment type="caution">
    <text evidence="6">The sequence shown here is derived from an EMBL/GenBank/DDBJ whole genome shotgun (WGS) entry which is preliminary data.</text>
</comment>
<dbReference type="PANTHER" id="PTHR35936">
    <property type="entry name" value="MEMBRANE-BOUND LYTIC MUREIN TRANSGLYCOSYLASE F"/>
    <property type="match status" value="1"/>
</dbReference>
<evidence type="ECO:0000259" key="5">
    <source>
        <dbReference type="SMART" id="SM00062"/>
    </source>
</evidence>
<dbReference type="InterPro" id="IPR018313">
    <property type="entry name" value="SBP_3_CS"/>
</dbReference>
<dbReference type="CDD" id="cd01004">
    <property type="entry name" value="PBP2_MidA_like"/>
    <property type="match status" value="1"/>
</dbReference>